<sequence>MNIYTGERTIDGVVVRYGGKLLPTYADIVKFSDGGFEWGYEGNAPLQLAFAIVYSRTRNLAESRSLAHPMMKEIVANLENEWEMPVELLDEVISELMQSKDSRQI</sequence>
<reference evidence="1 2" key="1">
    <citation type="submission" date="2023-10" db="EMBL/GenBank/DDBJ databases">
        <title>Noviherbaspirillum sp. CPCC 100848 genome assembly.</title>
        <authorList>
            <person name="Li X.Y."/>
            <person name="Fang X.M."/>
        </authorList>
    </citation>
    <scope>NUCLEOTIDE SEQUENCE [LARGE SCALE GENOMIC DNA]</scope>
    <source>
        <strain evidence="1 2">CPCC 100848</strain>
    </source>
</reference>
<accession>A0ABU6J3Y8</accession>
<evidence type="ECO:0000313" key="1">
    <source>
        <dbReference type="EMBL" id="MEC4718325.1"/>
    </source>
</evidence>
<evidence type="ECO:0000313" key="2">
    <source>
        <dbReference type="Proteomes" id="UP001352263"/>
    </source>
</evidence>
<protein>
    <submittedName>
        <fullName evidence="1">DUF6166 domain-containing protein</fullName>
    </submittedName>
</protein>
<dbReference type="RefSeq" id="WP_326505074.1">
    <property type="nucleotide sequence ID" value="NZ_JAWIIV010000002.1"/>
</dbReference>
<organism evidence="1 2">
    <name type="scientific">Noviherbaspirillum album</name>
    <dbReference type="NCBI Taxonomy" id="3080276"/>
    <lineage>
        <taxon>Bacteria</taxon>
        <taxon>Pseudomonadati</taxon>
        <taxon>Pseudomonadota</taxon>
        <taxon>Betaproteobacteria</taxon>
        <taxon>Burkholderiales</taxon>
        <taxon>Oxalobacteraceae</taxon>
        <taxon>Noviherbaspirillum</taxon>
    </lineage>
</organism>
<dbReference type="EMBL" id="JAWIIV010000002">
    <property type="protein sequence ID" value="MEC4718325.1"/>
    <property type="molecule type" value="Genomic_DNA"/>
</dbReference>
<comment type="caution">
    <text evidence="1">The sequence shown here is derived from an EMBL/GenBank/DDBJ whole genome shotgun (WGS) entry which is preliminary data.</text>
</comment>
<dbReference type="Pfam" id="PF19663">
    <property type="entry name" value="DUF6166"/>
    <property type="match status" value="1"/>
</dbReference>
<keyword evidence="2" id="KW-1185">Reference proteome</keyword>
<gene>
    <name evidence="1" type="ORF">RY831_04140</name>
</gene>
<dbReference type="InterPro" id="IPR046164">
    <property type="entry name" value="DUF6166"/>
</dbReference>
<name>A0ABU6J3Y8_9BURK</name>
<proteinExistence type="predicted"/>
<dbReference type="Proteomes" id="UP001352263">
    <property type="component" value="Unassembled WGS sequence"/>
</dbReference>